<reference evidence="2 3" key="1">
    <citation type="submission" date="2023-09" db="EMBL/GenBank/DDBJ databases">
        <authorList>
            <person name="Rey-Velasco X."/>
        </authorList>
    </citation>
    <scope>NUCLEOTIDE SEQUENCE [LARGE SCALE GENOMIC DNA]</scope>
    <source>
        <strain evidence="2 3">F158</strain>
    </source>
</reference>
<sequence>MSEELIFEIAVSFFLVAAGVFGLVGSFGLVKLPDLMRRLHGPTKSTTLGVGSVLIAAMIYSYGWNGEIVAHQLLITVFLLLTAPITANFLAKVYMHRHVAKDDLPDASGDHGWSGYDTVPEEMKKIDTK</sequence>
<comment type="caution">
    <text evidence="2">The sequence shown here is derived from an EMBL/GenBank/DDBJ whole genome shotgun (WGS) entry which is preliminary data.</text>
</comment>
<dbReference type="PANTHER" id="PTHR34703:SF1">
    <property type="entry name" value="ANTIPORTER SUBUNIT MNHG2-RELATED"/>
    <property type="match status" value="1"/>
</dbReference>
<evidence type="ECO:0000313" key="3">
    <source>
        <dbReference type="Proteomes" id="UP001265259"/>
    </source>
</evidence>
<keyword evidence="1" id="KW-0472">Membrane</keyword>
<protein>
    <submittedName>
        <fullName evidence="2">Na+/H+ antiporter subunit G</fullName>
    </submittedName>
</protein>
<keyword evidence="1" id="KW-0812">Transmembrane</keyword>
<dbReference type="NCBIfam" id="NF009316">
    <property type="entry name" value="PRK12674.1-5"/>
    <property type="match status" value="1"/>
</dbReference>
<accession>A0ABU3DI28</accession>
<feature type="transmembrane region" description="Helical" evidence="1">
    <location>
        <begin position="42"/>
        <end position="62"/>
    </location>
</feature>
<gene>
    <name evidence="2" type="ORF">RM543_11760</name>
</gene>
<dbReference type="EMBL" id="JAVRHL010000003">
    <property type="protein sequence ID" value="MDT0683364.1"/>
    <property type="molecule type" value="Genomic_DNA"/>
</dbReference>
<dbReference type="Proteomes" id="UP001265259">
    <property type="component" value="Unassembled WGS sequence"/>
</dbReference>
<proteinExistence type="predicted"/>
<evidence type="ECO:0000256" key="1">
    <source>
        <dbReference type="SAM" id="Phobius"/>
    </source>
</evidence>
<dbReference type="NCBIfam" id="TIGR01300">
    <property type="entry name" value="CPA3_mnhG_phaG"/>
    <property type="match status" value="1"/>
</dbReference>
<organism evidence="2 3">
    <name type="scientific">Tropicimonas omnivorans</name>
    <dbReference type="NCBI Taxonomy" id="3075590"/>
    <lineage>
        <taxon>Bacteria</taxon>
        <taxon>Pseudomonadati</taxon>
        <taxon>Pseudomonadota</taxon>
        <taxon>Alphaproteobacteria</taxon>
        <taxon>Rhodobacterales</taxon>
        <taxon>Roseobacteraceae</taxon>
        <taxon>Tropicimonas</taxon>
    </lineage>
</organism>
<feature type="transmembrane region" description="Helical" evidence="1">
    <location>
        <begin position="6"/>
        <end position="30"/>
    </location>
</feature>
<dbReference type="Pfam" id="PF03334">
    <property type="entry name" value="PhaG_MnhG_YufB"/>
    <property type="match status" value="1"/>
</dbReference>
<keyword evidence="1" id="KW-1133">Transmembrane helix</keyword>
<dbReference type="PANTHER" id="PTHR34703">
    <property type="entry name" value="ANTIPORTER SUBUNIT MNHG2-RELATED"/>
    <property type="match status" value="1"/>
</dbReference>
<dbReference type="RefSeq" id="WP_311691836.1">
    <property type="nucleotide sequence ID" value="NZ_JAVRHL010000003.1"/>
</dbReference>
<feature type="transmembrane region" description="Helical" evidence="1">
    <location>
        <begin position="68"/>
        <end position="91"/>
    </location>
</feature>
<dbReference type="InterPro" id="IPR005133">
    <property type="entry name" value="PhaG_MnhG_YufB"/>
</dbReference>
<keyword evidence="3" id="KW-1185">Reference proteome</keyword>
<evidence type="ECO:0000313" key="2">
    <source>
        <dbReference type="EMBL" id="MDT0683364.1"/>
    </source>
</evidence>
<name>A0ABU3DI28_9RHOB</name>